<proteinExistence type="predicted"/>
<name>A0A975GXG0_9CAUL</name>
<keyword evidence="1" id="KW-0732">Signal</keyword>
<dbReference type="KEGG" id="bgoe:IFJ75_08380"/>
<dbReference type="Pfam" id="PF20420">
    <property type="entry name" value="DUF6702"/>
    <property type="match status" value="1"/>
</dbReference>
<organism evidence="2 3">
    <name type="scientific">Brevundimonas goettingensis</name>
    <dbReference type="NCBI Taxonomy" id="2774190"/>
    <lineage>
        <taxon>Bacteria</taxon>
        <taxon>Pseudomonadati</taxon>
        <taxon>Pseudomonadota</taxon>
        <taxon>Alphaproteobacteria</taxon>
        <taxon>Caulobacterales</taxon>
        <taxon>Caulobacteraceae</taxon>
        <taxon>Brevundimonas</taxon>
    </lineage>
</organism>
<dbReference type="InterPro" id="IPR046525">
    <property type="entry name" value="DUF6702"/>
</dbReference>
<keyword evidence="3" id="KW-1185">Reference proteome</keyword>
<feature type="signal peptide" evidence="1">
    <location>
        <begin position="1"/>
        <end position="25"/>
    </location>
</feature>
<feature type="chain" id="PRO_5037915087" evidence="1">
    <location>
        <begin position="26"/>
        <end position="170"/>
    </location>
</feature>
<evidence type="ECO:0000313" key="3">
    <source>
        <dbReference type="Proteomes" id="UP000663918"/>
    </source>
</evidence>
<dbReference type="Proteomes" id="UP000663918">
    <property type="component" value="Chromosome"/>
</dbReference>
<evidence type="ECO:0000313" key="2">
    <source>
        <dbReference type="EMBL" id="QTC92844.1"/>
    </source>
</evidence>
<dbReference type="EMBL" id="CP062222">
    <property type="protein sequence ID" value="QTC92844.1"/>
    <property type="molecule type" value="Genomic_DNA"/>
</dbReference>
<accession>A0A975GXG0</accession>
<dbReference type="AlphaFoldDB" id="A0A975GXG0"/>
<evidence type="ECO:0000256" key="1">
    <source>
        <dbReference type="SAM" id="SignalP"/>
    </source>
</evidence>
<reference evidence="2" key="1">
    <citation type="submission" date="2020-09" db="EMBL/GenBank/DDBJ databases">
        <title>Brevundimonas sp. LVF2 isolated from a puddle in Goettingen, Germany.</title>
        <authorList>
            <person name="Friedrich I."/>
            <person name="Klassen A."/>
            <person name="Hannes N."/>
            <person name="Schneider D."/>
            <person name="Hertel R."/>
            <person name="Daniel R."/>
        </authorList>
    </citation>
    <scope>NUCLEOTIDE SEQUENCE</scope>
    <source>
        <strain evidence="2">LVF2</strain>
    </source>
</reference>
<dbReference type="RefSeq" id="WP_207932124.1">
    <property type="nucleotide sequence ID" value="NZ_CP062222.1"/>
</dbReference>
<protein>
    <submittedName>
        <fullName evidence="2">Uncharacterized protein</fullName>
    </submittedName>
</protein>
<sequence>MSRLLRSGSVLAVVAALAIAGPAAAHRGHAGLTVVEIDPVTGGVTVVHRFYAHDVEPALASLAPDAQPSLDDPKAVAALEAHLAARFRLDVDGQRVVLHQTGDDLAGDNVRVELAGEISPAPIHNVRVDVDFFPDVYEDMEMQVNVRVAGVTHTAVFHSGTQAQTLEFAD</sequence>
<gene>
    <name evidence="2" type="ORF">IFJ75_08380</name>
</gene>